<dbReference type="EMBL" id="JADZLT010000043">
    <property type="protein sequence ID" value="MBH0237431.1"/>
    <property type="molecule type" value="Genomic_DNA"/>
</dbReference>
<dbReference type="PIRSF" id="PIRSF016487">
    <property type="entry name" value="CYTH_UCP016487"/>
    <property type="match status" value="1"/>
</dbReference>
<dbReference type="RefSeq" id="WP_197310526.1">
    <property type="nucleotide sequence ID" value="NZ_JADZLT010000043.1"/>
</dbReference>
<comment type="caution">
    <text evidence="3">The sequence shown here is derived from an EMBL/GenBank/DDBJ whole genome shotgun (WGS) entry which is preliminary data.</text>
</comment>
<evidence type="ECO:0000313" key="4">
    <source>
        <dbReference type="Proteomes" id="UP000631694"/>
    </source>
</evidence>
<keyword evidence="4" id="KW-1185">Reference proteome</keyword>
<dbReference type="InterPro" id="IPR023577">
    <property type="entry name" value="CYTH_domain"/>
</dbReference>
<organism evidence="3 4">
    <name type="scientific">Methylobrevis albus</name>
    <dbReference type="NCBI Taxonomy" id="2793297"/>
    <lineage>
        <taxon>Bacteria</taxon>
        <taxon>Pseudomonadati</taxon>
        <taxon>Pseudomonadota</taxon>
        <taxon>Alphaproteobacteria</taxon>
        <taxon>Hyphomicrobiales</taxon>
        <taxon>Pleomorphomonadaceae</taxon>
        <taxon>Methylobrevis</taxon>
    </lineage>
</organism>
<dbReference type="PROSITE" id="PS51707">
    <property type="entry name" value="CYTH"/>
    <property type="match status" value="1"/>
</dbReference>
<dbReference type="CDD" id="cd07891">
    <property type="entry name" value="CYTH-like_CthTTM-like_1"/>
    <property type="match status" value="1"/>
</dbReference>
<sequence>MATEIERKFLVKGDGWRAAAGPPRRLAQAYLCGGAGTTVRVRIVDDERGYLTIKGRTLELAGGVAGSARAEFEYEIPLADAEAMLQLRTGALLAKSRHVVPEAGGLAFEVDVFEADYAGLVVAEIELPAPDAPFTRPDWLGDEVTGDPRYFNAAMASGNGPPTGSNA</sequence>
<proteinExistence type="predicted"/>
<evidence type="ECO:0000259" key="2">
    <source>
        <dbReference type="PROSITE" id="PS51707"/>
    </source>
</evidence>
<dbReference type="AlphaFoldDB" id="A0A931MZ63"/>
<dbReference type="PANTHER" id="PTHR40114:SF1">
    <property type="entry name" value="SLR0698 PROTEIN"/>
    <property type="match status" value="1"/>
</dbReference>
<feature type="active site" description="Proton acceptor" evidence="1">
    <location>
        <position position="30"/>
    </location>
</feature>
<dbReference type="Pfam" id="PF01928">
    <property type="entry name" value="CYTH"/>
    <property type="match status" value="1"/>
</dbReference>
<evidence type="ECO:0000313" key="3">
    <source>
        <dbReference type="EMBL" id="MBH0237431.1"/>
    </source>
</evidence>
<feature type="domain" description="CYTH" evidence="2">
    <location>
        <begin position="2"/>
        <end position="157"/>
    </location>
</feature>
<dbReference type="InterPro" id="IPR012042">
    <property type="entry name" value="NeuTTM/CthTTM-like"/>
</dbReference>
<dbReference type="SMART" id="SM01118">
    <property type="entry name" value="CYTH"/>
    <property type="match status" value="1"/>
</dbReference>
<dbReference type="SUPFAM" id="SSF55154">
    <property type="entry name" value="CYTH-like phosphatases"/>
    <property type="match status" value="1"/>
</dbReference>
<dbReference type="PANTHER" id="PTHR40114">
    <property type="entry name" value="SLR0698 PROTEIN"/>
    <property type="match status" value="1"/>
</dbReference>
<accession>A0A931MZ63</accession>
<dbReference type="Gene3D" id="2.40.320.10">
    <property type="entry name" value="Hypothetical Protein Pfu-838710-001"/>
    <property type="match status" value="1"/>
</dbReference>
<dbReference type="InterPro" id="IPR033469">
    <property type="entry name" value="CYTH-like_dom_sf"/>
</dbReference>
<reference evidence="3" key="1">
    <citation type="submission" date="2020-12" db="EMBL/GenBank/DDBJ databases">
        <title>Methylobrevis albus sp. nov., isolated from fresh water lack sediment.</title>
        <authorList>
            <person name="Zou Q."/>
        </authorList>
    </citation>
    <scope>NUCLEOTIDE SEQUENCE</scope>
    <source>
        <strain evidence="3">L22</strain>
    </source>
</reference>
<dbReference type="Proteomes" id="UP000631694">
    <property type="component" value="Unassembled WGS sequence"/>
</dbReference>
<protein>
    <submittedName>
        <fullName evidence="3">CYTH domain-containing protein</fullName>
    </submittedName>
</protein>
<name>A0A931MZ63_9HYPH</name>
<evidence type="ECO:0000256" key="1">
    <source>
        <dbReference type="PIRSR" id="PIRSR016487-1"/>
    </source>
</evidence>
<gene>
    <name evidence="3" type="ORF">I5731_06320</name>
</gene>